<dbReference type="PIRSF" id="PIRSF011444">
    <property type="entry name" value="DUF1287"/>
    <property type="match status" value="1"/>
</dbReference>
<dbReference type="AlphaFoldDB" id="A0A840CJ89"/>
<evidence type="ECO:0000313" key="2">
    <source>
        <dbReference type="Proteomes" id="UP000555103"/>
    </source>
</evidence>
<dbReference type="EMBL" id="JACIEP010000006">
    <property type="protein sequence ID" value="MBB4036117.1"/>
    <property type="molecule type" value="Genomic_DNA"/>
</dbReference>
<name>A0A840CJ89_9BACT</name>
<sequence>MKKYLIILLLWLTPVTGLFSQDKSFFQKLSDAAIELTKDKVVYDPRYITIPYPNGDVPSDRGVCTDVVIRAYRKLGIDLQKEIHEDMRANFSKYPQKWGMKRTDRNIDHRRVLNQAMFFSRFGTIKKISDKGEDYVPGDIVTWDLGNGITHVGIVTGRMSGDKKRPLIVHNIGQGQVLEDCLFSFKITGHYCYQKK</sequence>
<comment type="caution">
    <text evidence="1">The sequence shown here is derived from an EMBL/GenBank/DDBJ whole genome shotgun (WGS) entry which is preliminary data.</text>
</comment>
<accession>A0A840CJ89</accession>
<dbReference type="Pfam" id="PF06940">
    <property type="entry name" value="DUF1287"/>
    <property type="match status" value="1"/>
</dbReference>
<keyword evidence="2" id="KW-1185">Reference proteome</keyword>
<proteinExistence type="predicted"/>
<dbReference type="Gene3D" id="3.90.1720.10">
    <property type="entry name" value="endopeptidase domain like (from Nostoc punctiforme)"/>
    <property type="match status" value="1"/>
</dbReference>
<gene>
    <name evidence="1" type="ORF">GGR21_002018</name>
</gene>
<dbReference type="InterPro" id="IPR009706">
    <property type="entry name" value="DUF1287"/>
</dbReference>
<evidence type="ECO:0008006" key="3">
    <source>
        <dbReference type="Google" id="ProtNLM"/>
    </source>
</evidence>
<dbReference type="RefSeq" id="WP_183307029.1">
    <property type="nucleotide sequence ID" value="NZ_JACIEP010000006.1"/>
</dbReference>
<reference evidence="1 2" key="1">
    <citation type="submission" date="2020-08" db="EMBL/GenBank/DDBJ databases">
        <title>Genomic Encyclopedia of Type Strains, Phase IV (KMG-IV): sequencing the most valuable type-strain genomes for metagenomic binning, comparative biology and taxonomic classification.</title>
        <authorList>
            <person name="Goeker M."/>
        </authorList>
    </citation>
    <scope>NUCLEOTIDE SEQUENCE [LARGE SCALE GENOMIC DNA]</scope>
    <source>
        <strain evidence="1 2">DSM 104969</strain>
    </source>
</reference>
<evidence type="ECO:0000313" key="1">
    <source>
        <dbReference type="EMBL" id="MBB4036117.1"/>
    </source>
</evidence>
<protein>
    <recommendedName>
        <fullName evidence="3">DUF1287 domain-containing protein</fullName>
    </recommendedName>
</protein>
<organism evidence="1 2">
    <name type="scientific">Dysgonomonas hofstadii</name>
    <dbReference type="NCBI Taxonomy" id="637886"/>
    <lineage>
        <taxon>Bacteria</taxon>
        <taxon>Pseudomonadati</taxon>
        <taxon>Bacteroidota</taxon>
        <taxon>Bacteroidia</taxon>
        <taxon>Bacteroidales</taxon>
        <taxon>Dysgonomonadaceae</taxon>
        <taxon>Dysgonomonas</taxon>
    </lineage>
</organism>
<dbReference type="Proteomes" id="UP000555103">
    <property type="component" value="Unassembled WGS sequence"/>
</dbReference>